<keyword evidence="2" id="KW-1185">Reference proteome</keyword>
<proteinExistence type="predicted"/>
<accession>A0A5N7A9D6</accession>
<dbReference type="Proteomes" id="UP000326268">
    <property type="component" value="Unassembled WGS sequence"/>
</dbReference>
<evidence type="ECO:0000313" key="2">
    <source>
        <dbReference type="Proteomes" id="UP000326268"/>
    </source>
</evidence>
<protein>
    <submittedName>
        <fullName evidence="1">Uncharacterized protein</fullName>
    </submittedName>
</protein>
<evidence type="ECO:0000313" key="1">
    <source>
        <dbReference type="EMBL" id="KAE8366442.1"/>
    </source>
</evidence>
<organism evidence="1 2">
    <name type="scientific">Aspergillus caelatus</name>
    <dbReference type="NCBI Taxonomy" id="61420"/>
    <lineage>
        <taxon>Eukaryota</taxon>
        <taxon>Fungi</taxon>
        <taxon>Dikarya</taxon>
        <taxon>Ascomycota</taxon>
        <taxon>Pezizomycotina</taxon>
        <taxon>Eurotiomycetes</taxon>
        <taxon>Eurotiomycetidae</taxon>
        <taxon>Eurotiales</taxon>
        <taxon>Aspergillaceae</taxon>
        <taxon>Aspergillus</taxon>
        <taxon>Aspergillus subgen. Circumdati</taxon>
    </lineage>
</organism>
<dbReference type="RefSeq" id="XP_031929523.1">
    <property type="nucleotide sequence ID" value="XM_032072235.1"/>
</dbReference>
<dbReference type="OrthoDB" id="4573177at2759"/>
<name>A0A5N7A9D6_9EURO</name>
<dbReference type="AlphaFoldDB" id="A0A5N7A9D6"/>
<sequence length="109" mass="12515">MKHDYEVRLLLGSTAVLSSNNKLIEIVLSTFKMPPTTTKLNVQFLDKGSLDLYATSWSAHIRKIKNKKDLELTYKKRYTIWESDNNAVFNLANNDGSNTDKKTYEAQVE</sequence>
<dbReference type="GeneID" id="43656681"/>
<dbReference type="EMBL" id="ML737613">
    <property type="protein sequence ID" value="KAE8366442.1"/>
    <property type="molecule type" value="Genomic_DNA"/>
</dbReference>
<gene>
    <name evidence="1" type="ORF">BDV27DRAFT_155934</name>
</gene>
<reference evidence="1 2" key="1">
    <citation type="submission" date="2019-04" db="EMBL/GenBank/DDBJ databases">
        <title>Friends and foes A comparative genomics studyof 23 Aspergillus species from section Flavi.</title>
        <authorList>
            <consortium name="DOE Joint Genome Institute"/>
            <person name="Kjaerbolling I."/>
            <person name="Vesth T."/>
            <person name="Frisvad J.C."/>
            <person name="Nybo J.L."/>
            <person name="Theobald S."/>
            <person name="Kildgaard S."/>
            <person name="Isbrandt T."/>
            <person name="Kuo A."/>
            <person name="Sato A."/>
            <person name="Lyhne E.K."/>
            <person name="Kogle M.E."/>
            <person name="Wiebenga A."/>
            <person name="Kun R.S."/>
            <person name="Lubbers R.J."/>
            <person name="Makela M.R."/>
            <person name="Barry K."/>
            <person name="Chovatia M."/>
            <person name="Clum A."/>
            <person name="Daum C."/>
            <person name="Haridas S."/>
            <person name="He G."/>
            <person name="LaButti K."/>
            <person name="Lipzen A."/>
            <person name="Mondo S."/>
            <person name="Riley R."/>
            <person name="Salamov A."/>
            <person name="Simmons B.A."/>
            <person name="Magnuson J.K."/>
            <person name="Henrissat B."/>
            <person name="Mortensen U.H."/>
            <person name="Larsen T.O."/>
            <person name="Devries R.P."/>
            <person name="Grigoriev I.V."/>
            <person name="Machida M."/>
            <person name="Baker S.E."/>
            <person name="Andersen M.R."/>
        </authorList>
    </citation>
    <scope>NUCLEOTIDE SEQUENCE [LARGE SCALE GENOMIC DNA]</scope>
    <source>
        <strain evidence="1 2">CBS 763.97</strain>
    </source>
</reference>